<sequence>MPDVLALERRVLDVCVSTGLPQPRWSKDTTPYPAFRNLRISAFEALVARDPPHPWLCITIGTGCFLLAPAGRNTV</sequence>
<gene>
    <name evidence="1" type="ORF">L0C25_10250</name>
</gene>
<reference evidence="1" key="1">
    <citation type="submission" date="2022-01" db="EMBL/GenBank/DDBJ databases">
        <title>Nocardioidaceae gen. sp. A5X3R13.</title>
        <authorList>
            <person name="Lopez Marin M.A."/>
            <person name="Uhlik O."/>
        </authorList>
    </citation>
    <scope>NUCLEOTIDE SEQUENCE</scope>
    <source>
        <strain evidence="1">A5X3R13</strain>
    </source>
</reference>
<dbReference type="KEGG" id="sgrg:L0C25_10250"/>
<name>A0AA46YPB0_9ACTN</name>
<protein>
    <submittedName>
        <fullName evidence="1">Uncharacterized protein</fullName>
    </submittedName>
</protein>
<proteinExistence type="predicted"/>
<dbReference type="AlphaFoldDB" id="A0AA46YPB0"/>
<organism evidence="1 2">
    <name type="scientific">Solicola gregarius</name>
    <dbReference type="NCBI Taxonomy" id="2908642"/>
    <lineage>
        <taxon>Bacteria</taxon>
        <taxon>Bacillati</taxon>
        <taxon>Actinomycetota</taxon>
        <taxon>Actinomycetes</taxon>
        <taxon>Propionibacteriales</taxon>
        <taxon>Nocardioidaceae</taxon>
        <taxon>Solicola</taxon>
    </lineage>
</organism>
<accession>A0AA46YPB0</accession>
<dbReference type="RefSeq" id="WP_271636397.1">
    <property type="nucleotide sequence ID" value="NZ_CP094970.1"/>
</dbReference>
<keyword evidence="2" id="KW-1185">Reference proteome</keyword>
<dbReference type="Proteomes" id="UP001164390">
    <property type="component" value="Chromosome"/>
</dbReference>
<evidence type="ECO:0000313" key="2">
    <source>
        <dbReference type="Proteomes" id="UP001164390"/>
    </source>
</evidence>
<dbReference type="EMBL" id="CP094970">
    <property type="protein sequence ID" value="UYM07423.1"/>
    <property type="molecule type" value="Genomic_DNA"/>
</dbReference>
<evidence type="ECO:0000313" key="1">
    <source>
        <dbReference type="EMBL" id="UYM07423.1"/>
    </source>
</evidence>